<organism evidence="1 2">
    <name type="scientific">Paraglomus occultum</name>
    <dbReference type="NCBI Taxonomy" id="144539"/>
    <lineage>
        <taxon>Eukaryota</taxon>
        <taxon>Fungi</taxon>
        <taxon>Fungi incertae sedis</taxon>
        <taxon>Mucoromycota</taxon>
        <taxon>Glomeromycotina</taxon>
        <taxon>Glomeromycetes</taxon>
        <taxon>Paraglomerales</taxon>
        <taxon>Paraglomeraceae</taxon>
        <taxon>Paraglomus</taxon>
    </lineage>
</organism>
<keyword evidence="2" id="KW-1185">Reference proteome</keyword>
<proteinExistence type="predicted"/>
<evidence type="ECO:0000313" key="1">
    <source>
        <dbReference type="EMBL" id="CAG8668893.1"/>
    </source>
</evidence>
<comment type="caution">
    <text evidence="1">The sequence shown here is derived from an EMBL/GenBank/DDBJ whole genome shotgun (WGS) entry which is preliminary data.</text>
</comment>
<reference evidence="1" key="1">
    <citation type="submission" date="2021-06" db="EMBL/GenBank/DDBJ databases">
        <authorList>
            <person name="Kallberg Y."/>
            <person name="Tangrot J."/>
            <person name="Rosling A."/>
        </authorList>
    </citation>
    <scope>NUCLEOTIDE SEQUENCE</scope>
    <source>
        <strain evidence="1">IA702</strain>
    </source>
</reference>
<dbReference type="AlphaFoldDB" id="A0A9N9ECA8"/>
<accession>A0A9N9ECA8</accession>
<feature type="non-terminal residue" evidence="1">
    <location>
        <position position="1"/>
    </location>
</feature>
<name>A0A9N9ECA8_9GLOM</name>
<evidence type="ECO:0000313" key="2">
    <source>
        <dbReference type="Proteomes" id="UP000789572"/>
    </source>
</evidence>
<sequence>DSVRGIKVFIEDSDSIFIDGESNIALIEFKPLAAKVAFKLLFFGDLRSEISFLIDKKSLFLRL</sequence>
<dbReference type="EMBL" id="CAJVPJ010006456">
    <property type="protein sequence ID" value="CAG8668893.1"/>
    <property type="molecule type" value="Genomic_DNA"/>
</dbReference>
<feature type="non-terminal residue" evidence="1">
    <location>
        <position position="63"/>
    </location>
</feature>
<protein>
    <submittedName>
        <fullName evidence="1">7527_t:CDS:1</fullName>
    </submittedName>
</protein>
<gene>
    <name evidence="1" type="ORF">POCULU_LOCUS10853</name>
</gene>
<dbReference type="Proteomes" id="UP000789572">
    <property type="component" value="Unassembled WGS sequence"/>
</dbReference>